<dbReference type="SUPFAM" id="SSF103473">
    <property type="entry name" value="MFS general substrate transporter"/>
    <property type="match status" value="1"/>
</dbReference>
<dbReference type="Gene3D" id="1.20.1250.20">
    <property type="entry name" value="MFS general substrate transporter like domains"/>
    <property type="match status" value="1"/>
</dbReference>
<dbReference type="Proteomes" id="UP000308092">
    <property type="component" value="Unassembled WGS sequence"/>
</dbReference>
<dbReference type="Gene3D" id="1.20.1720.10">
    <property type="entry name" value="Multidrug resistance protein D"/>
    <property type="match status" value="1"/>
</dbReference>
<protein>
    <recommendedName>
        <fullName evidence="8">Major facilitator superfamily (MFS) profile domain-containing protein</fullName>
    </recommendedName>
</protein>
<dbReference type="AlphaFoldDB" id="A0A4S3JL93"/>
<dbReference type="GO" id="GO:0022857">
    <property type="term" value="F:transmembrane transporter activity"/>
    <property type="evidence" value="ECO:0007669"/>
    <property type="project" value="InterPro"/>
</dbReference>
<feature type="transmembrane region" description="Helical" evidence="7">
    <location>
        <begin position="184"/>
        <end position="202"/>
    </location>
</feature>
<feature type="transmembrane region" description="Helical" evidence="7">
    <location>
        <begin position="155"/>
        <end position="178"/>
    </location>
</feature>
<comment type="similarity">
    <text evidence="2">Belongs to the major facilitator superfamily. TCR/Tet family.</text>
</comment>
<feature type="transmembrane region" description="Helical" evidence="7">
    <location>
        <begin position="328"/>
        <end position="346"/>
    </location>
</feature>
<feature type="transmembrane region" description="Helical" evidence="7">
    <location>
        <begin position="26"/>
        <end position="46"/>
    </location>
</feature>
<dbReference type="PANTHER" id="PTHR23501:SF153">
    <property type="entry name" value="AFLATOXIN EFFLUX PUMP, PUTATIVE-RELATED"/>
    <property type="match status" value="1"/>
</dbReference>
<gene>
    <name evidence="9" type="ORF">EYZ11_004255</name>
</gene>
<proteinExistence type="inferred from homology"/>
<feature type="transmembrane region" description="Helical" evidence="7">
    <location>
        <begin position="66"/>
        <end position="87"/>
    </location>
</feature>
<keyword evidence="5 7" id="KW-0472">Membrane</keyword>
<dbReference type="InterPro" id="IPR036259">
    <property type="entry name" value="MFS_trans_sf"/>
</dbReference>
<evidence type="ECO:0000256" key="6">
    <source>
        <dbReference type="SAM" id="MobiDB-lite"/>
    </source>
</evidence>
<feature type="compositionally biased region" description="Basic and acidic residues" evidence="6">
    <location>
        <begin position="503"/>
        <end position="521"/>
    </location>
</feature>
<dbReference type="FunFam" id="1.20.1720.10:FF:000012">
    <property type="entry name" value="MFS toxin efflux pump (AflT)"/>
    <property type="match status" value="1"/>
</dbReference>
<dbReference type="PANTHER" id="PTHR23501">
    <property type="entry name" value="MAJOR FACILITATOR SUPERFAMILY"/>
    <property type="match status" value="1"/>
</dbReference>
<dbReference type="VEuPathDB" id="FungiDB:EYZ11_004255"/>
<comment type="caution">
    <text evidence="9">The sequence shown here is derived from an EMBL/GenBank/DDBJ whole genome shotgun (WGS) entry which is preliminary data.</text>
</comment>
<feature type="transmembrane region" description="Helical" evidence="7">
    <location>
        <begin position="358"/>
        <end position="376"/>
    </location>
</feature>
<comment type="subcellular location">
    <subcellularLocation>
        <location evidence="1">Membrane</location>
        <topology evidence="1">Multi-pass membrane protein</topology>
    </subcellularLocation>
</comment>
<organism evidence="9 10">
    <name type="scientific">Aspergillus tanneri</name>
    <dbReference type="NCBI Taxonomy" id="1220188"/>
    <lineage>
        <taxon>Eukaryota</taxon>
        <taxon>Fungi</taxon>
        <taxon>Dikarya</taxon>
        <taxon>Ascomycota</taxon>
        <taxon>Pezizomycotina</taxon>
        <taxon>Eurotiomycetes</taxon>
        <taxon>Eurotiomycetidae</taxon>
        <taxon>Eurotiales</taxon>
        <taxon>Aspergillaceae</taxon>
        <taxon>Aspergillus</taxon>
        <taxon>Aspergillus subgen. Circumdati</taxon>
    </lineage>
</organism>
<evidence type="ECO:0000256" key="2">
    <source>
        <dbReference type="ARBA" id="ARBA00007520"/>
    </source>
</evidence>
<evidence type="ECO:0000259" key="8">
    <source>
        <dbReference type="PROSITE" id="PS50850"/>
    </source>
</evidence>
<feature type="transmembrane region" description="Helical" evidence="7">
    <location>
        <begin position="254"/>
        <end position="274"/>
    </location>
</feature>
<feature type="region of interest" description="Disordered" evidence="6">
    <location>
        <begin position="497"/>
        <end position="521"/>
    </location>
</feature>
<dbReference type="PROSITE" id="PS50850">
    <property type="entry name" value="MFS"/>
    <property type="match status" value="1"/>
</dbReference>
<evidence type="ECO:0000256" key="1">
    <source>
        <dbReference type="ARBA" id="ARBA00004141"/>
    </source>
</evidence>
<name>A0A4S3JL93_9EURO</name>
<feature type="transmembrane region" description="Helical" evidence="7">
    <location>
        <begin position="295"/>
        <end position="316"/>
    </location>
</feature>
<evidence type="ECO:0000313" key="10">
    <source>
        <dbReference type="Proteomes" id="UP000308092"/>
    </source>
</evidence>
<dbReference type="InterPro" id="IPR011701">
    <property type="entry name" value="MFS"/>
</dbReference>
<evidence type="ECO:0000256" key="5">
    <source>
        <dbReference type="ARBA" id="ARBA00023136"/>
    </source>
</evidence>
<feature type="domain" description="Major facilitator superfamily (MFS) profile" evidence="8">
    <location>
        <begin position="29"/>
        <end position="477"/>
    </location>
</feature>
<keyword evidence="3 7" id="KW-0812">Transmembrane</keyword>
<keyword evidence="10" id="KW-1185">Reference proteome</keyword>
<evidence type="ECO:0000256" key="3">
    <source>
        <dbReference type="ARBA" id="ARBA00022692"/>
    </source>
</evidence>
<evidence type="ECO:0000313" key="9">
    <source>
        <dbReference type="EMBL" id="THC96262.1"/>
    </source>
</evidence>
<accession>A0A4S3JL93</accession>
<feature type="transmembrane region" description="Helical" evidence="7">
    <location>
        <begin position="223"/>
        <end position="242"/>
    </location>
</feature>
<keyword evidence="4 7" id="KW-1133">Transmembrane helix</keyword>
<dbReference type="FunFam" id="1.20.1250.20:FF:000196">
    <property type="entry name" value="MFS toxin efflux pump (AflT)"/>
    <property type="match status" value="1"/>
</dbReference>
<evidence type="ECO:0000256" key="4">
    <source>
        <dbReference type="ARBA" id="ARBA00022989"/>
    </source>
</evidence>
<dbReference type="GO" id="GO:0005886">
    <property type="term" value="C:plasma membrane"/>
    <property type="evidence" value="ECO:0007669"/>
    <property type="project" value="TreeGrafter"/>
</dbReference>
<reference evidence="9 10" key="1">
    <citation type="submission" date="2019-03" db="EMBL/GenBank/DDBJ databases">
        <title>The genome sequence of a newly discovered highly antifungal drug resistant Aspergillus species, Aspergillus tanneri NIH 1004.</title>
        <authorList>
            <person name="Mounaud S."/>
            <person name="Singh I."/>
            <person name="Joardar V."/>
            <person name="Pakala S."/>
            <person name="Pakala S."/>
            <person name="Venepally P."/>
            <person name="Hoover J."/>
            <person name="Nierman W."/>
            <person name="Chung J."/>
            <person name="Losada L."/>
        </authorList>
    </citation>
    <scope>NUCLEOTIDE SEQUENCE [LARGE SCALE GENOMIC DNA]</scope>
    <source>
        <strain evidence="9 10">NIH1004</strain>
    </source>
</reference>
<sequence>MSRPSDGDESRGKNHNAVVYPSGLKLALLMISIFVAMFLVSLDRLIISTTIPQITDKFNSAGDIGWYGTAYLLTNCAFQLAFGKIYALFSVKRTLLSSIILFEAGSALCGTAPSSIAFILGRSIAGLGAGGILAGVMVVMIYAVPLHKRPKYQGLFGAVFGLSSVTAPLIGGAFTTHVSWRWCFYINLPLGGVVIVLVFLLLHVPHRPDSDIPIAEKLLKLNILGLLVLVPGVICLCLALQWGGTTYPWSEGRMVALFVLAFILLIIFVIIQIWKPEQATLPPRIFLQRSIASGFWISSCLGAHMMVFVYYLPIWFQAIDGLSAVDSGIHLLPMVISLVVSSIGTGQLISRTGYYTPFTIFGTCLASVGAGLLTTLEINTPTGYWIGFQILYGFGLGSCSQTPSMAAQTVLAREDIAIGASLMFFGQQLFGAVFTTVGQNVLDNQLDERLGGAQGITHGLVQSTGANKLLDLVPGKDRVAALEAYNGAFGMEWRSVKKNLPPKRPDGERVADEVKGENSGG</sequence>
<feature type="transmembrane region" description="Helical" evidence="7">
    <location>
        <begin position="124"/>
        <end position="143"/>
    </location>
</feature>
<dbReference type="EMBL" id="SOSA01000121">
    <property type="protein sequence ID" value="THC96262.1"/>
    <property type="molecule type" value="Genomic_DNA"/>
</dbReference>
<evidence type="ECO:0000256" key="7">
    <source>
        <dbReference type="SAM" id="Phobius"/>
    </source>
</evidence>
<dbReference type="CDD" id="cd17502">
    <property type="entry name" value="MFS_Azr1_MDR_like"/>
    <property type="match status" value="1"/>
</dbReference>
<dbReference type="Pfam" id="PF07690">
    <property type="entry name" value="MFS_1"/>
    <property type="match status" value="1"/>
</dbReference>
<dbReference type="InterPro" id="IPR020846">
    <property type="entry name" value="MFS_dom"/>
</dbReference>
<dbReference type="STRING" id="1220188.A0A4S3JL93"/>
<feature type="transmembrane region" description="Helical" evidence="7">
    <location>
        <begin position="99"/>
        <end position="118"/>
    </location>
</feature>